<keyword evidence="5 8" id="KW-0521">NADP</keyword>
<dbReference type="SUPFAM" id="SSF53597">
    <property type="entry name" value="Dihydrofolate reductase-like"/>
    <property type="match status" value="1"/>
</dbReference>
<dbReference type="PANTHER" id="PTHR48069">
    <property type="entry name" value="DIHYDROFOLATE REDUCTASE"/>
    <property type="match status" value="1"/>
</dbReference>
<dbReference type="GO" id="GO:0046654">
    <property type="term" value="P:tetrahydrofolate biosynthetic process"/>
    <property type="evidence" value="ECO:0007669"/>
    <property type="project" value="UniProtKB-UniPathway"/>
</dbReference>
<dbReference type="PROSITE" id="PS51330">
    <property type="entry name" value="DHFR_2"/>
    <property type="match status" value="1"/>
</dbReference>
<comment type="catalytic activity">
    <reaction evidence="8">
        <text>(6S)-5,6,7,8-tetrahydrofolate + NADP(+) = 7,8-dihydrofolate + NADPH + H(+)</text>
        <dbReference type="Rhea" id="RHEA:15009"/>
        <dbReference type="ChEBI" id="CHEBI:15378"/>
        <dbReference type="ChEBI" id="CHEBI:57451"/>
        <dbReference type="ChEBI" id="CHEBI:57453"/>
        <dbReference type="ChEBI" id="CHEBI:57783"/>
        <dbReference type="ChEBI" id="CHEBI:58349"/>
        <dbReference type="EC" id="1.5.1.3"/>
    </reaction>
</comment>
<evidence type="ECO:0000256" key="7">
    <source>
        <dbReference type="ARBA" id="ARBA00025067"/>
    </source>
</evidence>
<dbReference type="InterPro" id="IPR001796">
    <property type="entry name" value="DHFR_dom"/>
</dbReference>
<dbReference type="GO" id="GO:0006730">
    <property type="term" value="P:one-carbon metabolic process"/>
    <property type="evidence" value="ECO:0007669"/>
    <property type="project" value="UniProtKB-KW"/>
</dbReference>
<dbReference type="PRINTS" id="PR00070">
    <property type="entry name" value="DHFR"/>
</dbReference>
<dbReference type="InterPro" id="IPR017925">
    <property type="entry name" value="DHFR_CS"/>
</dbReference>
<evidence type="ECO:0000256" key="6">
    <source>
        <dbReference type="ARBA" id="ARBA00023002"/>
    </source>
</evidence>
<dbReference type="RefSeq" id="WP_124219754.1">
    <property type="nucleotide sequence ID" value="NZ_RKRF01000007.1"/>
</dbReference>
<dbReference type="EMBL" id="RKRF01000007">
    <property type="protein sequence ID" value="RPF55818.1"/>
    <property type="molecule type" value="Genomic_DNA"/>
</dbReference>
<evidence type="ECO:0000313" key="12">
    <source>
        <dbReference type="Proteomes" id="UP000276443"/>
    </source>
</evidence>
<dbReference type="Proteomes" id="UP000276443">
    <property type="component" value="Unassembled WGS sequence"/>
</dbReference>
<evidence type="ECO:0000256" key="1">
    <source>
        <dbReference type="ARBA" id="ARBA00004903"/>
    </source>
</evidence>
<keyword evidence="12" id="KW-1185">Reference proteome</keyword>
<comment type="similarity">
    <text evidence="2 8 9">Belongs to the dihydrofolate reductase family.</text>
</comment>
<comment type="pathway">
    <text evidence="1 8">Cofactor biosynthesis; tetrahydrofolate biosynthesis; 5,6,7,8-tetrahydrofolate from 7,8-dihydrofolate: step 1/1.</text>
</comment>
<evidence type="ECO:0000256" key="3">
    <source>
        <dbReference type="ARBA" id="ARBA00012856"/>
    </source>
</evidence>
<dbReference type="Gene3D" id="3.40.430.10">
    <property type="entry name" value="Dihydrofolate Reductase, subunit A"/>
    <property type="match status" value="1"/>
</dbReference>
<evidence type="ECO:0000256" key="8">
    <source>
        <dbReference type="PIRNR" id="PIRNR000194"/>
    </source>
</evidence>
<comment type="caution">
    <text evidence="11">The sequence shown here is derived from an EMBL/GenBank/DDBJ whole genome shotgun (WGS) entry which is preliminary data.</text>
</comment>
<dbReference type="GO" id="GO:0070401">
    <property type="term" value="F:NADP+ binding"/>
    <property type="evidence" value="ECO:0007669"/>
    <property type="project" value="UniProtKB-ARBA"/>
</dbReference>
<dbReference type="GO" id="GO:0046655">
    <property type="term" value="P:folic acid metabolic process"/>
    <property type="evidence" value="ECO:0007669"/>
    <property type="project" value="TreeGrafter"/>
</dbReference>
<proteinExistence type="inferred from homology"/>
<organism evidence="11 12">
    <name type="scientific">Aquisalibacillus elongatus</name>
    <dbReference type="NCBI Taxonomy" id="485577"/>
    <lineage>
        <taxon>Bacteria</taxon>
        <taxon>Bacillati</taxon>
        <taxon>Bacillota</taxon>
        <taxon>Bacilli</taxon>
        <taxon>Bacillales</taxon>
        <taxon>Bacillaceae</taxon>
        <taxon>Aquisalibacillus</taxon>
    </lineage>
</organism>
<dbReference type="GO" id="GO:0004146">
    <property type="term" value="F:dihydrofolate reductase activity"/>
    <property type="evidence" value="ECO:0007669"/>
    <property type="project" value="UniProtKB-EC"/>
</dbReference>
<comment type="function">
    <text evidence="7 8">Key enzyme in folate metabolism. Catalyzes an essential reaction for de novo glycine and purine synthesis, and for DNA precursor synthesis.</text>
</comment>
<feature type="domain" description="DHFR" evidence="10">
    <location>
        <begin position="1"/>
        <end position="158"/>
    </location>
</feature>
<dbReference type="InterPro" id="IPR024072">
    <property type="entry name" value="DHFR-like_dom_sf"/>
</dbReference>
<dbReference type="PIRSF" id="PIRSF000194">
    <property type="entry name" value="DHFR"/>
    <property type="match status" value="1"/>
</dbReference>
<evidence type="ECO:0000256" key="4">
    <source>
        <dbReference type="ARBA" id="ARBA00022563"/>
    </source>
</evidence>
<dbReference type="EC" id="1.5.1.3" evidence="3 8"/>
<dbReference type="Pfam" id="PF00186">
    <property type="entry name" value="DHFR_1"/>
    <property type="match status" value="1"/>
</dbReference>
<evidence type="ECO:0000256" key="9">
    <source>
        <dbReference type="RuleBase" id="RU004474"/>
    </source>
</evidence>
<gene>
    <name evidence="11" type="ORF">EDC24_0703</name>
</gene>
<dbReference type="FunFam" id="3.40.430.10:FF:000001">
    <property type="entry name" value="Dihydrofolate reductase"/>
    <property type="match status" value="1"/>
</dbReference>
<dbReference type="GO" id="GO:0046452">
    <property type="term" value="P:dihydrofolate metabolic process"/>
    <property type="evidence" value="ECO:0007669"/>
    <property type="project" value="TreeGrafter"/>
</dbReference>
<evidence type="ECO:0000256" key="5">
    <source>
        <dbReference type="ARBA" id="ARBA00022857"/>
    </source>
</evidence>
<accession>A0A3N5C172</accession>
<dbReference type="UniPathway" id="UPA00077">
    <property type="reaction ID" value="UER00158"/>
</dbReference>
<keyword evidence="4 8" id="KW-0554">One-carbon metabolism</keyword>
<keyword evidence="6 8" id="KW-0560">Oxidoreductase</keyword>
<protein>
    <recommendedName>
        <fullName evidence="3 8">Dihydrofolate reductase</fullName>
        <ecNumber evidence="3 8">1.5.1.3</ecNumber>
    </recommendedName>
</protein>
<dbReference type="AlphaFoldDB" id="A0A3N5C172"/>
<sequence>MLSFIVAMDENNVIGKNNDLPWHLPNDLKFFKKITTGHTIIMGRKTFESIGRPLPNRKNIVLTRNKSFEAEGCTVVHSVDELGPYLKDDEVFLIGGSELFNLALDRADRLYITRIHDEFDGDTFFPKIDLNQWKLIDEQSGEIDEKNVHEHTYLIYERK</sequence>
<dbReference type="PROSITE" id="PS00075">
    <property type="entry name" value="DHFR_1"/>
    <property type="match status" value="1"/>
</dbReference>
<name>A0A3N5C172_9BACI</name>
<evidence type="ECO:0000259" key="10">
    <source>
        <dbReference type="PROSITE" id="PS51330"/>
    </source>
</evidence>
<evidence type="ECO:0000313" key="11">
    <source>
        <dbReference type="EMBL" id="RPF55818.1"/>
    </source>
</evidence>
<dbReference type="CDD" id="cd00209">
    <property type="entry name" value="DHFR"/>
    <property type="match status" value="1"/>
</dbReference>
<dbReference type="GO" id="GO:0005829">
    <property type="term" value="C:cytosol"/>
    <property type="evidence" value="ECO:0007669"/>
    <property type="project" value="TreeGrafter"/>
</dbReference>
<dbReference type="InterPro" id="IPR012259">
    <property type="entry name" value="DHFR"/>
</dbReference>
<dbReference type="PANTHER" id="PTHR48069:SF3">
    <property type="entry name" value="DIHYDROFOLATE REDUCTASE"/>
    <property type="match status" value="1"/>
</dbReference>
<dbReference type="OrthoDB" id="9804315at2"/>
<reference evidence="11 12" key="1">
    <citation type="submission" date="2018-11" db="EMBL/GenBank/DDBJ databases">
        <title>Genomic Encyclopedia of Type Strains, Phase IV (KMG-IV): sequencing the most valuable type-strain genomes for metagenomic binning, comparative biology and taxonomic classification.</title>
        <authorList>
            <person name="Goeker M."/>
        </authorList>
    </citation>
    <scope>NUCLEOTIDE SEQUENCE [LARGE SCALE GENOMIC DNA]</scope>
    <source>
        <strain evidence="11 12">DSM 18090</strain>
    </source>
</reference>
<evidence type="ECO:0000256" key="2">
    <source>
        <dbReference type="ARBA" id="ARBA00009539"/>
    </source>
</evidence>